<accession>A0A4P8L1I6</accession>
<keyword evidence="2" id="KW-1185">Reference proteome</keyword>
<keyword evidence="1" id="KW-0238">DNA-binding</keyword>
<sequence>MAKLGSKKRPIVVRVQSDERAMYVAETCAKHGWHYIIGFEFDKPEDISDLEKLLNPSQPVKSNKIGRNDPCPCGSGKKYKKCCGANQAL</sequence>
<dbReference type="InterPro" id="IPR004027">
    <property type="entry name" value="SEC_C_motif"/>
</dbReference>
<reference evidence="1 2" key="1">
    <citation type="submission" date="2019-05" db="EMBL/GenBank/DDBJ databases">
        <title>The Complete Genome Sequence of the n-alkane-degrading Desulfoglaeba alkanexedens ALDC reveals multiple alkylsuccinate synthase gene clusters.</title>
        <authorList>
            <person name="Callaghan A.V."/>
            <person name="Davidova I.A."/>
            <person name="Duncan K.E."/>
            <person name="Morris B."/>
            <person name="McInerney M.J."/>
        </authorList>
    </citation>
    <scope>NUCLEOTIDE SEQUENCE [LARGE SCALE GENOMIC DNA]</scope>
    <source>
        <strain evidence="1 2">ALDC</strain>
    </source>
</reference>
<proteinExistence type="predicted"/>
<dbReference type="GO" id="GO:0003677">
    <property type="term" value="F:DNA binding"/>
    <property type="evidence" value="ECO:0007669"/>
    <property type="project" value="UniProtKB-KW"/>
</dbReference>
<dbReference type="PANTHER" id="PTHR33747:SF1">
    <property type="entry name" value="ADENYLATE CYCLASE-ASSOCIATED CAP C-TERMINAL DOMAIN-CONTAINING PROTEIN"/>
    <property type="match status" value="1"/>
</dbReference>
<name>A0A4P8L1I6_9BACT</name>
<dbReference type="Gene3D" id="3.10.450.50">
    <property type="match status" value="1"/>
</dbReference>
<organism evidence="1 2">
    <name type="scientific">Desulfoglaeba alkanexedens ALDC</name>
    <dbReference type="NCBI Taxonomy" id="980445"/>
    <lineage>
        <taxon>Bacteria</taxon>
        <taxon>Pseudomonadati</taxon>
        <taxon>Thermodesulfobacteriota</taxon>
        <taxon>Syntrophobacteria</taxon>
        <taxon>Syntrophobacterales</taxon>
        <taxon>Syntrophobacteraceae</taxon>
        <taxon>Desulfoglaeba</taxon>
    </lineage>
</organism>
<evidence type="ECO:0000313" key="1">
    <source>
        <dbReference type="EMBL" id="QCQ20755.1"/>
    </source>
</evidence>
<dbReference type="NCBIfam" id="TIGR04102">
    <property type="entry name" value="SWIM_PBPRA1643"/>
    <property type="match status" value="1"/>
</dbReference>
<gene>
    <name evidence="1" type="ORF">FDQ92_00165</name>
</gene>
<protein>
    <submittedName>
        <fullName evidence="1">DNA-binding protein</fullName>
    </submittedName>
</protein>
<dbReference type="SUPFAM" id="SSF103642">
    <property type="entry name" value="Sec-C motif"/>
    <property type="match status" value="1"/>
</dbReference>
<dbReference type="AlphaFoldDB" id="A0A4P8L1I6"/>
<evidence type="ECO:0000313" key="2">
    <source>
        <dbReference type="Proteomes" id="UP000298602"/>
    </source>
</evidence>
<reference evidence="1 2" key="2">
    <citation type="submission" date="2019-05" db="EMBL/GenBank/DDBJ databases">
        <authorList>
            <person name="Suflita J.M."/>
            <person name="Marks C.R."/>
        </authorList>
    </citation>
    <scope>NUCLEOTIDE SEQUENCE [LARGE SCALE GENOMIC DNA]</scope>
    <source>
        <strain evidence="1 2">ALDC</strain>
    </source>
</reference>
<dbReference type="EMBL" id="CP040098">
    <property type="protein sequence ID" value="QCQ20755.1"/>
    <property type="molecule type" value="Genomic_DNA"/>
</dbReference>
<dbReference type="Pfam" id="PF02810">
    <property type="entry name" value="SEC-C"/>
    <property type="match status" value="1"/>
</dbReference>
<dbReference type="RefSeq" id="WP_137422725.1">
    <property type="nucleotide sequence ID" value="NZ_CP040098.1"/>
</dbReference>
<dbReference type="OrthoDB" id="9814022at2"/>
<dbReference type="PANTHER" id="PTHR33747">
    <property type="entry name" value="UPF0225 PROTEIN SCO1677"/>
    <property type="match status" value="1"/>
</dbReference>
<dbReference type="KEGG" id="dax:FDQ92_00165"/>
<dbReference type="Proteomes" id="UP000298602">
    <property type="component" value="Chromosome"/>
</dbReference>
<dbReference type="InterPro" id="IPR026368">
    <property type="entry name" value="SWIM_PBPRA1643"/>
</dbReference>